<organism evidence="2 3">
    <name type="scientific">Colletotrichum costaricense</name>
    <dbReference type="NCBI Taxonomy" id="1209916"/>
    <lineage>
        <taxon>Eukaryota</taxon>
        <taxon>Fungi</taxon>
        <taxon>Dikarya</taxon>
        <taxon>Ascomycota</taxon>
        <taxon>Pezizomycotina</taxon>
        <taxon>Sordariomycetes</taxon>
        <taxon>Hypocreomycetidae</taxon>
        <taxon>Glomerellales</taxon>
        <taxon>Glomerellaceae</taxon>
        <taxon>Colletotrichum</taxon>
        <taxon>Colletotrichum acutatum species complex</taxon>
    </lineage>
</organism>
<name>A0AAJ0DZR3_9PEZI</name>
<comment type="caution">
    <text evidence="2">The sequence shown here is derived from an EMBL/GenBank/DDBJ whole genome shotgun (WGS) entry which is preliminary data.</text>
</comment>
<dbReference type="GeneID" id="85340259"/>
<evidence type="ECO:0000313" key="3">
    <source>
        <dbReference type="Proteomes" id="UP001240678"/>
    </source>
</evidence>
<evidence type="ECO:0008006" key="4">
    <source>
        <dbReference type="Google" id="ProtNLM"/>
    </source>
</evidence>
<reference evidence="2 3" key="1">
    <citation type="submission" date="2016-10" db="EMBL/GenBank/DDBJ databases">
        <title>The genome sequence of Colletotrichum fioriniae PJ7.</title>
        <authorList>
            <person name="Baroncelli R."/>
        </authorList>
    </citation>
    <scope>NUCLEOTIDE SEQUENCE [LARGE SCALE GENOMIC DNA]</scope>
    <source>
        <strain evidence="2 3">IMI 309622</strain>
    </source>
</reference>
<evidence type="ECO:0000256" key="1">
    <source>
        <dbReference type="SAM" id="Phobius"/>
    </source>
</evidence>
<keyword evidence="1" id="KW-0472">Membrane</keyword>
<proteinExistence type="predicted"/>
<dbReference type="AlphaFoldDB" id="A0AAJ0DZR3"/>
<protein>
    <recommendedName>
        <fullName evidence="4">CorA-like Mg2+ transporter</fullName>
    </recommendedName>
</protein>
<gene>
    <name evidence="2" type="ORF">CCOS01_08551</name>
</gene>
<feature type="transmembrane region" description="Helical" evidence="1">
    <location>
        <begin position="397"/>
        <end position="416"/>
    </location>
</feature>
<dbReference type="Gene3D" id="1.20.58.340">
    <property type="entry name" value="Magnesium transport protein CorA, transmembrane region"/>
    <property type="match status" value="1"/>
</dbReference>
<keyword evidence="3" id="KW-1185">Reference proteome</keyword>
<keyword evidence="1" id="KW-0812">Transmembrane</keyword>
<accession>A0AAJ0DZR3</accession>
<sequence length="458" mass="52497">MSINFVPLSREEFWGENREMIRLTAGYQTRVEEAVAEGFVKFGLSHPWDTTSRQNVPRFYVCNFGSHPVPCDVAHQELSARDLFLHFDEAFDATKPFRRLIILEDVDPRMAEMLGVKLDIPPDLISFWGMTHVVILMDPRQTTLRKLKKGQETDRISLSDVGYDRMYFTREVIVGANDASSVAPHARMMYENLRWAYDRNFGIISELRDPFVATVPVRNLVLSLWEDSACRNQSTLYDELWRDEAQWRDFSSTAAVKRLESTFDTNGKAYQNIMNKGPTICKQRLLIKHIKDCFLAPDVDQWGEDSGSTALTFGSVKDSTEGVAVEQMRWNKVDDRLQEVEGTLRTWADMQRSFVNNRQARNAGQLTKLATVAVPFSIISAIFSMGGDFAAGERLFWVYWGVSLPVTGLLLVWIISSGEISEYRHRFEGYLRKAWPTRTKGRHHCKNCTCNKGSDEEV</sequence>
<dbReference type="RefSeq" id="XP_060312986.1">
    <property type="nucleotide sequence ID" value="XM_060456712.1"/>
</dbReference>
<dbReference type="EMBL" id="MOOE01000008">
    <property type="protein sequence ID" value="KAK1526133.1"/>
    <property type="molecule type" value="Genomic_DNA"/>
</dbReference>
<dbReference type="Proteomes" id="UP001240678">
    <property type="component" value="Unassembled WGS sequence"/>
</dbReference>
<evidence type="ECO:0000313" key="2">
    <source>
        <dbReference type="EMBL" id="KAK1526133.1"/>
    </source>
</evidence>
<keyword evidence="1" id="KW-1133">Transmembrane helix</keyword>